<evidence type="ECO:0008006" key="4">
    <source>
        <dbReference type="Google" id="ProtNLM"/>
    </source>
</evidence>
<dbReference type="SUPFAM" id="SSF89372">
    <property type="entry name" value="Fucose-specific lectin"/>
    <property type="match status" value="1"/>
</dbReference>
<dbReference type="EMBL" id="JADBEK010000001">
    <property type="protein sequence ID" value="MBE1582671.1"/>
    <property type="molecule type" value="Genomic_DNA"/>
</dbReference>
<dbReference type="Gene3D" id="2.120.10.70">
    <property type="entry name" value="Fucose-specific lectin"/>
    <property type="match status" value="1"/>
</dbReference>
<evidence type="ECO:0000313" key="3">
    <source>
        <dbReference type="Proteomes" id="UP000633509"/>
    </source>
</evidence>
<keyword evidence="3" id="KW-1185">Reference proteome</keyword>
<reference evidence="2 3" key="1">
    <citation type="submission" date="2020-10" db="EMBL/GenBank/DDBJ databases">
        <title>Sequencing the genomes of 1000 actinobacteria strains.</title>
        <authorList>
            <person name="Klenk H.-P."/>
        </authorList>
    </citation>
    <scope>NUCLEOTIDE SEQUENCE [LARGE SCALE GENOMIC DNA]</scope>
    <source>
        <strain evidence="2 3">DSM 43173</strain>
    </source>
</reference>
<accession>A0ABR9LRF7</accession>
<feature type="region of interest" description="Disordered" evidence="1">
    <location>
        <begin position="1"/>
        <end position="34"/>
    </location>
</feature>
<sequence>MSLTVSQSVASTDSPSASSSGQSGLVYDLNTDPDPLRVSPAQGALERGDIVIVASAMNFNPIDVRRITVGFPVGPHAHSLTEHLEQIEATLNQQGTSWTPSHDPQEQQIVFTPPGGSAVIDPGSGATIQLRNIPVNRAVGTVPLNITVSWRRGNAAWKDDIDLLSVGKFPPDFRLSNLKAAPLTLEHSGSVTLTWEASSGATYRLLYGTAEVDVTDVRTYTVNNLRQTTPFYLRGIAQSGNSTVERTLTAMVTVTVPDLEVTNLYVRGNLNARMMTNMMRTSYTTADGWGPSVPVNLHSGITIPGMAVHNDRLYCVHTPLIGDRLQWSVSNDGIDWRAGQPFNARSYDAPALASAGGLLHCVYRTPDDALHHTTFKDEVWSPPVPIGERLTTHAPALATMVDGTTLVCVYRGTDGILYYIVYDGSTWSGGENHYVRRERSITGPGMTAGIRGDLNVVWCTHQSEDGGWWQNYYQGGYSPGWPGAGYAPTERSQSAKACATYDRRLNLVHRREDGYYLQRSAPGGTGTEVPMQRMAVSNHTAAAPVLITYDNALHMYYMR</sequence>
<dbReference type="Proteomes" id="UP000633509">
    <property type="component" value="Unassembled WGS sequence"/>
</dbReference>
<evidence type="ECO:0000256" key="1">
    <source>
        <dbReference type="SAM" id="MobiDB-lite"/>
    </source>
</evidence>
<comment type="caution">
    <text evidence="2">The sequence shown here is derived from an EMBL/GenBank/DDBJ whole genome shotgun (WGS) entry which is preliminary data.</text>
</comment>
<feature type="compositionally biased region" description="Low complexity" evidence="1">
    <location>
        <begin position="1"/>
        <end position="24"/>
    </location>
</feature>
<protein>
    <recommendedName>
        <fullName evidence="4">Fibronectin type-III domain-containing protein</fullName>
    </recommendedName>
</protein>
<gene>
    <name evidence="2" type="ORF">H4W80_000929</name>
</gene>
<evidence type="ECO:0000313" key="2">
    <source>
        <dbReference type="EMBL" id="MBE1582671.1"/>
    </source>
</evidence>
<name>A0ABR9LRF7_9ACTN</name>
<proteinExistence type="predicted"/>
<organism evidence="2 3">
    <name type="scientific">Nonomuraea angiospora</name>
    <dbReference type="NCBI Taxonomy" id="46172"/>
    <lineage>
        <taxon>Bacteria</taxon>
        <taxon>Bacillati</taxon>
        <taxon>Actinomycetota</taxon>
        <taxon>Actinomycetes</taxon>
        <taxon>Streptosporangiales</taxon>
        <taxon>Streptosporangiaceae</taxon>
        <taxon>Nonomuraea</taxon>
    </lineage>
</organism>
<dbReference type="RefSeq" id="WP_192783912.1">
    <property type="nucleotide sequence ID" value="NZ_JADBEK010000001.1"/>
</dbReference>